<evidence type="ECO:0000313" key="2">
    <source>
        <dbReference type="Proteomes" id="UP001057402"/>
    </source>
</evidence>
<dbReference type="EMBL" id="CM042890">
    <property type="protein sequence ID" value="KAI4310738.1"/>
    <property type="molecule type" value="Genomic_DNA"/>
</dbReference>
<evidence type="ECO:0000313" key="1">
    <source>
        <dbReference type="EMBL" id="KAI4310738.1"/>
    </source>
</evidence>
<gene>
    <name evidence="1" type="ORF">MLD38_035691</name>
</gene>
<reference evidence="2" key="1">
    <citation type="journal article" date="2023" name="Front. Plant Sci.">
        <title>Chromosomal-level genome assembly of Melastoma candidum provides insights into trichome evolution.</title>
        <authorList>
            <person name="Zhong Y."/>
            <person name="Wu W."/>
            <person name="Sun C."/>
            <person name="Zou P."/>
            <person name="Liu Y."/>
            <person name="Dai S."/>
            <person name="Zhou R."/>
        </authorList>
    </citation>
    <scope>NUCLEOTIDE SEQUENCE [LARGE SCALE GENOMIC DNA]</scope>
</reference>
<protein>
    <submittedName>
        <fullName evidence="1">Uncharacterized protein</fullName>
    </submittedName>
</protein>
<accession>A0ACB9LHN9</accession>
<name>A0ACB9LHN9_9MYRT</name>
<organism evidence="1 2">
    <name type="scientific">Melastoma candidum</name>
    <dbReference type="NCBI Taxonomy" id="119954"/>
    <lineage>
        <taxon>Eukaryota</taxon>
        <taxon>Viridiplantae</taxon>
        <taxon>Streptophyta</taxon>
        <taxon>Embryophyta</taxon>
        <taxon>Tracheophyta</taxon>
        <taxon>Spermatophyta</taxon>
        <taxon>Magnoliopsida</taxon>
        <taxon>eudicotyledons</taxon>
        <taxon>Gunneridae</taxon>
        <taxon>Pentapetalae</taxon>
        <taxon>rosids</taxon>
        <taxon>malvids</taxon>
        <taxon>Myrtales</taxon>
        <taxon>Melastomataceae</taxon>
        <taxon>Melastomatoideae</taxon>
        <taxon>Melastomateae</taxon>
        <taxon>Melastoma</taxon>
    </lineage>
</organism>
<sequence>MAEGTSPETLDQKPPSPSPLADASLSRSGSFSRLNAEAPEFVPTPRSQPQKQMVAIPASPPPGVVHVSPPYHVRPLVPLHHYPPQVPARYEQQQQQQGQYYFSGKGGDHHPQSHNNQNQDHHHHNRPRKYQVQGDLDHAPASSNALSEETVQKVLNQVEYYFSDLNLATTDHLMRFISKDPEGYVPLYVVASFKKIKSLVNNSSQLSAILRNSSKLVVSEDGKKVKRLHPFSDSEMEELQSRIIVAENLPEDHCYQNLKKIFAVVGSVKAIRTCQPQSTSTGASPANRLGKGDGVLYSNKLHAFVEYESVDLAEKAVEELNDEENWRSGLRVRLILRRGGKPVQSRGKKVHEGEELGEEDDPCTPDNDPNLRPQSEEPHELPDCQAQGHPGDDNLNNSEAGQKKGRGRGRGTGRGRGQYHQNNNRGGMPPTASNQTTNDSLLIGKQPPGPRMPDGTKGFSAGRGKPVPTPPEAQR</sequence>
<keyword evidence="2" id="KW-1185">Reference proteome</keyword>
<dbReference type="Proteomes" id="UP001057402">
    <property type="component" value="Chromosome 11"/>
</dbReference>
<comment type="caution">
    <text evidence="1">The sequence shown here is derived from an EMBL/GenBank/DDBJ whole genome shotgun (WGS) entry which is preliminary data.</text>
</comment>
<proteinExistence type="predicted"/>